<organism evidence="4 5">
    <name type="scientific">Lasiodiplodia hormozganensis</name>
    <dbReference type="NCBI Taxonomy" id="869390"/>
    <lineage>
        <taxon>Eukaryota</taxon>
        <taxon>Fungi</taxon>
        <taxon>Dikarya</taxon>
        <taxon>Ascomycota</taxon>
        <taxon>Pezizomycotina</taxon>
        <taxon>Dothideomycetes</taxon>
        <taxon>Dothideomycetes incertae sedis</taxon>
        <taxon>Botryosphaeriales</taxon>
        <taxon>Botryosphaeriaceae</taxon>
        <taxon>Lasiodiplodia</taxon>
    </lineage>
</organism>
<name>A0AA39Z2N2_9PEZI</name>
<evidence type="ECO:0000259" key="3">
    <source>
        <dbReference type="Pfam" id="PF07910"/>
    </source>
</evidence>
<evidence type="ECO:0000256" key="1">
    <source>
        <dbReference type="ARBA" id="ARBA00022801"/>
    </source>
</evidence>
<feature type="compositionally biased region" description="Low complexity" evidence="2">
    <location>
        <begin position="806"/>
        <end position="819"/>
    </location>
</feature>
<feature type="region of interest" description="Disordered" evidence="2">
    <location>
        <begin position="47"/>
        <end position="66"/>
    </location>
</feature>
<evidence type="ECO:0000313" key="4">
    <source>
        <dbReference type="EMBL" id="KAK0662310.1"/>
    </source>
</evidence>
<evidence type="ECO:0000256" key="2">
    <source>
        <dbReference type="SAM" id="MobiDB-lite"/>
    </source>
</evidence>
<dbReference type="Pfam" id="PF07910">
    <property type="entry name" value="Peptidase_C78"/>
    <property type="match status" value="1"/>
</dbReference>
<feature type="compositionally biased region" description="Basic residues" evidence="2">
    <location>
        <begin position="170"/>
        <end position="191"/>
    </location>
</feature>
<feature type="compositionally biased region" description="Polar residues" evidence="2">
    <location>
        <begin position="825"/>
        <end position="838"/>
    </location>
</feature>
<accession>A0AA39Z2N2</accession>
<feature type="region of interest" description="Disordered" evidence="2">
    <location>
        <begin position="750"/>
        <end position="779"/>
    </location>
</feature>
<gene>
    <name evidence="4" type="primary">Zufsp</name>
    <name evidence="4" type="ORF">DIS24_g1892</name>
</gene>
<protein>
    <submittedName>
        <fullName evidence="4">Zinc finger with UFM1-specific peptidase domain protein</fullName>
    </submittedName>
</protein>
<feature type="region of interest" description="Disordered" evidence="2">
    <location>
        <begin position="102"/>
        <end position="234"/>
    </location>
</feature>
<keyword evidence="1" id="KW-0378">Hydrolase</keyword>
<comment type="caution">
    <text evidence="4">The sequence shown here is derived from an EMBL/GenBank/DDBJ whole genome shotgun (WGS) entry which is preliminary data.</text>
</comment>
<feature type="compositionally biased region" description="Polar residues" evidence="2">
    <location>
        <begin position="760"/>
        <end position="769"/>
    </location>
</feature>
<feature type="region of interest" description="Disordered" evidence="2">
    <location>
        <begin position="805"/>
        <end position="843"/>
    </location>
</feature>
<keyword evidence="5" id="KW-1185">Reference proteome</keyword>
<dbReference type="GO" id="GO:0016787">
    <property type="term" value="F:hydrolase activity"/>
    <property type="evidence" value="ECO:0007669"/>
    <property type="project" value="UniProtKB-KW"/>
</dbReference>
<dbReference type="Proteomes" id="UP001175001">
    <property type="component" value="Unassembled WGS sequence"/>
</dbReference>
<proteinExistence type="predicted"/>
<dbReference type="EMBL" id="JAUJDW010000006">
    <property type="protein sequence ID" value="KAK0662310.1"/>
    <property type="molecule type" value="Genomic_DNA"/>
</dbReference>
<dbReference type="InterPro" id="IPR012462">
    <property type="entry name" value="UFSP1/2_DUB_cat"/>
</dbReference>
<feature type="compositionally biased region" description="Low complexity" evidence="2">
    <location>
        <begin position="107"/>
        <end position="125"/>
    </location>
</feature>
<sequence length="885" mass="99275">MASASNILECPFCAYKSLDSYVLQLHVEERHTDDSPFVVREGPDAVYDQRHHGSSSANSPKEAPADNDCRWVLCPDPECGEQIPIEDLNEHLDLHDAETLFESQQEASTPALHSTASSHSSSSAKPPKKLVKMRHGTPVSSIASENSFSPAHDESSDSSAFALDGEPPRYHHQYSKHDHHHHHQHGNVKTRPRSDSEKTSLPRSITDVLGFSSSKKPDKGKQPGTRSARLGKSELGPYAFEEQMPRWLYKQIEAGPKTSVVNHIGRDGRLIKHTLIDNETPAVLPILAQLCSLDRSVDQAYLCHPSTVHIFKRPREGGFCGYRNLQMLISYIQGAKAQGHTLFPPGTPGILVLQDLIEQAWDMGINEVSRIQTGGIKGTRKYIGTPEVQALLRSLRIDHGLRIFSDSAETGQAHEQLLNYVESYFKEGRTQEQRERRPKIIKTHLPPIYLQQPGHSVTIVGYEHHKDGKRNLLVFDPMFHTSPGMSKILGRRDLRGHRPEVLQAYRRGNRQLKRHSDYELISLKAHPPLFPVWDVLEQYGDHPFVYTFFCVPSFTYDVIPEDEFPIVFPWWRYGCLFCTGHARFAQQPRTIDYFDDFDCFNVERVHQETDTGLLGGMPPLQDTGYLNWIGMFDKIKRASAGFNVEARNRLHQALRSAQPDNESTTLLNDILEVDHSTAFHNRHDSGAEILGHNVPFTNPFSAPSAPPQNVSTVTKMQTAIQSPRRPSITPRYSSNHRFNAPLRSVSHLLKHRHRRHHDQQFSTDETTTPPLRPAPEFSAVPPVVDFGSVDLALALSPDPSTAEIVFSSSSSASSPPFAFVGGKNGRNSVDGGNTTTFNKRPPTPIQELRDFFFERSAEGVSTPVFYGTGGNDVSKGWRAKMGAEW</sequence>
<dbReference type="Gene3D" id="3.90.70.130">
    <property type="match status" value="1"/>
</dbReference>
<evidence type="ECO:0000313" key="5">
    <source>
        <dbReference type="Proteomes" id="UP001175001"/>
    </source>
</evidence>
<feature type="compositionally biased region" description="Basic residues" evidence="2">
    <location>
        <begin position="126"/>
        <end position="135"/>
    </location>
</feature>
<feature type="compositionally biased region" description="Polar residues" evidence="2">
    <location>
        <begin position="138"/>
        <end position="149"/>
    </location>
</feature>
<dbReference type="AlphaFoldDB" id="A0AA39Z2N2"/>
<reference evidence="4" key="1">
    <citation type="submission" date="2023-06" db="EMBL/GenBank/DDBJ databases">
        <title>Multi-omics analyses reveal the molecular pathogenesis toolkit of Lasiodiplodia hormozganensis, a cross-kingdom pathogen.</title>
        <authorList>
            <person name="Felix C."/>
            <person name="Meneses R."/>
            <person name="Goncalves M.F.M."/>
            <person name="Tilleman L."/>
            <person name="Duarte A.S."/>
            <person name="Jorrin-Novo J.V."/>
            <person name="Van De Peer Y."/>
            <person name="Deforce D."/>
            <person name="Van Nieuwerburgh F."/>
            <person name="Esteves A.C."/>
            <person name="Alves A."/>
        </authorList>
    </citation>
    <scope>NUCLEOTIDE SEQUENCE</scope>
    <source>
        <strain evidence="4">CBS 339.90</strain>
    </source>
</reference>
<feature type="domain" description="UFSP1/2/DUB catalytic" evidence="3">
    <location>
        <begin position="298"/>
        <end position="521"/>
    </location>
</feature>